<dbReference type="Proteomes" id="UP000193108">
    <property type="component" value="Unassembled WGS sequence"/>
</dbReference>
<reference evidence="1 2" key="1">
    <citation type="submission" date="2016-01" db="EMBL/GenBank/DDBJ databases">
        <title>The new phylogeny of the genus Mycobacterium.</title>
        <authorList>
            <person name="Tarcisio F."/>
            <person name="Conor M."/>
            <person name="Antonella G."/>
            <person name="Elisabetta G."/>
            <person name="Giulia F.S."/>
            <person name="Sara T."/>
            <person name="Anna F."/>
            <person name="Clotilde B."/>
            <person name="Roberto B."/>
            <person name="Veronica D.S."/>
            <person name="Fabio R."/>
            <person name="Monica P."/>
            <person name="Olivier J."/>
            <person name="Enrico T."/>
            <person name="Nicola S."/>
        </authorList>
    </citation>
    <scope>NUCLEOTIDE SEQUENCE [LARGE SCALE GENOMIC DNA]</scope>
    <source>
        <strain evidence="1 2">DSM 44164</strain>
    </source>
</reference>
<dbReference type="InterPro" id="IPR023213">
    <property type="entry name" value="CAT-like_dom_sf"/>
</dbReference>
<dbReference type="Gene3D" id="3.30.559.10">
    <property type="entry name" value="Chloramphenicol acetyltransferase-like domain"/>
    <property type="match status" value="1"/>
</dbReference>
<accession>A0A1X1Z449</accession>
<keyword evidence="2" id="KW-1185">Reference proteome</keyword>
<gene>
    <name evidence="1" type="ORF">AWC18_16635</name>
</gene>
<dbReference type="RefSeq" id="WP_085139441.1">
    <property type="nucleotide sequence ID" value="NZ_LQPI01000060.1"/>
</dbReference>
<name>A0A1X1Z449_MYCNO</name>
<sequence length="87" mass="10057">MTNWSGFGVYRVHFEDTWPSYFTPLMRVPVAGLGALMEGAERHGLVFQMSLPPKEFDALSRPAVREYLHRFRRIGEVLPRVNRDVHG</sequence>
<proteinExistence type="predicted"/>
<dbReference type="AlphaFoldDB" id="A0A1X1Z449"/>
<protein>
    <submittedName>
        <fullName evidence="1">Uncharacterized protein</fullName>
    </submittedName>
</protein>
<dbReference type="EMBL" id="LQPI01000060">
    <property type="protein sequence ID" value="ORW18065.1"/>
    <property type="molecule type" value="Genomic_DNA"/>
</dbReference>
<evidence type="ECO:0000313" key="2">
    <source>
        <dbReference type="Proteomes" id="UP000193108"/>
    </source>
</evidence>
<organism evidence="1 2">
    <name type="scientific">Mycolicibacter nonchromogenicus</name>
    <name type="common">Mycobacterium nonchromogenicum</name>
    <dbReference type="NCBI Taxonomy" id="1782"/>
    <lineage>
        <taxon>Bacteria</taxon>
        <taxon>Bacillati</taxon>
        <taxon>Actinomycetota</taxon>
        <taxon>Actinomycetes</taxon>
        <taxon>Mycobacteriales</taxon>
        <taxon>Mycobacteriaceae</taxon>
        <taxon>Mycolicibacter</taxon>
    </lineage>
</organism>
<comment type="caution">
    <text evidence="1">The sequence shown here is derived from an EMBL/GenBank/DDBJ whole genome shotgun (WGS) entry which is preliminary data.</text>
</comment>
<evidence type="ECO:0000313" key="1">
    <source>
        <dbReference type="EMBL" id="ORW18065.1"/>
    </source>
</evidence>
<dbReference type="STRING" id="1782.AWC18_16635"/>